<sequence>MERGTARRPRYCEPMSTDDPPAARRSTAPSRATTADVARLAGVSLKTASRALTGHPSVRDETRSRVLQASVALRFRPNGMARDLRRGGVATSIAFVFGDMMNAFYAEVAMGATEVINARDLTLVMASSGDQPARERPTVDSMLERRVQALLLVPIADDHSYLEGSGSSGPRSSRSTGRWRTRPATR</sequence>
<dbReference type="SMART" id="SM00354">
    <property type="entry name" value="HTH_LACI"/>
    <property type="match status" value="1"/>
</dbReference>
<dbReference type="Gene3D" id="1.10.260.40">
    <property type="entry name" value="lambda repressor-like DNA-binding domains"/>
    <property type="match status" value="1"/>
</dbReference>
<dbReference type="PANTHER" id="PTHR30146">
    <property type="entry name" value="LACI-RELATED TRANSCRIPTIONAL REPRESSOR"/>
    <property type="match status" value="1"/>
</dbReference>
<evidence type="ECO:0000313" key="6">
    <source>
        <dbReference type="EMBL" id="GMA95616.1"/>
    </source>
</evidence>
<feature type="domain" description="HTH lacI-type" evidence="5">
    <location>
        <begin position="32"/>
        <end position="86"/>
    </location>
</feature>
<dbReference type="InterPro" id="IPR028082">
    <property type="entry name" value="Peripla_BP_I"/>
</dbReference>
<organism evidence="6 7">
    <name type="scientific">Pseudolysinimonas kribbensis</name>
    <dbReference type="NCBI Taxonomy" id="433641"/>
    <lineage>
        <taxon>Bacteria</taxon>
        <taxon>Bacillati</taxon>
        <taxon>Actinomycetota</taxon>
        <taxon>Actinomycetes</taxon>
        <taxon>Micrococcales</taxon>
        <taxon>Microbacteriaceae</taxon>
        <taxon>Pseudolysinimonas</taxon>
    </lineage>
</organism>
<dbReference type="InterPro" id="IPR000843">
    <property type="entry name" value="HTH_LacI"/>
</dbReference>
<proteinExistence type="predicted"/>
<keyword evidence="2" id="KW-0238">DNA-binding</keyword>
<dbReference type="PROSITE" id="PS50932">
    <property type="entry name" value="HTH_LACI_2"/>
    <property type="match status" value="1"/>
</dbReference>
<dbReference type="SUPFAM" id="SSF47413">
    <property type="entry name" value="lambda repressor-like DNA-binding domains"/>
    <property type="match status" value="1"/>
</dbReference>
<evidence type="ECO:0000256" key="1">
    <source>
        <dbReference type="ARBA" id="ARBA00023015"/>
    </source>
</evidence>
<dbReference type="InterPro" id="IPR010982">
    <property type="entry name" value="Lambda_DNA-bd_dom_sf"/>
</dbReference>
<feature type="compositionally biased region" description="Low complexity" evidence="4">
    <location>
        <begin position="164"/>
        <end position="176"/>
    </location>
</feature>
<feature type="region of interest" description="Disordered" evidence="4">
    <location>
        <begin position="159"/>
        <end position="186"/>
    </location>
</feature>
<dbReference type="EMBL" id="BSVB01000001">
    <property type="protein sequence ID" value="GMA95616.1"/>
    <property type="molecule type" value="Genomic_DNA"/>
</dbReference>
<keyword evidence="1" id="KW-0805">Transcription regulation</keyword>
<evidence type="ECO:0000259" key="5">
    <source>
        <dbReference type="PROSITE" id="PS50932"/>
    </source>
</evidence>
<dbReference type="Gene3D" id="3.40.50.2300">
    <property type="match status" value="1"/>
</dbReference>
<dbReference type="Proteomes" id="UP001157034">
    <property type="component" value="Unassembled WGS sequence"/>
</dbReference>
<keyword evidence="3" id="KW-0804">Transcription</keyword>
<feature type="region of interest" description="Disordered" evidence="4">
    <location>
        <begin position="1"/>
        <end position="35"/>
    </location>
</feature>
<dbReference type="PANTHER" id="PTHR30146:SF109">
    <property type="entry name" value="HTH-TYPE TRANSCRIPTIONAL REGULATOR GALS"/>
    <property type="match status" value="1"/>
</dbReference>
<evidence type="ECO:0000313" key="7">
    <source>
        <dbReference type="Proteomes" id="UP001157034"/>
    </source>
</evidence>
<dbReference type="Pfam" id="PF00356">
    <property type="entry name" value="LacI"/>
    <property type="match status" value="1"/>
</dbReference>
<reference evidence="7" key="1">
    <citation type="journal article" date="2019" name="Int. J. Syst. Evol. Microbiol.">
        <title>The Global Catalogue of Microorganisms (GCM) 10K type strain sequencing project: providing services to taxonomists for standard genome sequencing and annotation.</title>
        <authorList>
            <consortium name="The Broad Institute Genomics Platform"/>
            <consortium name="The Broad Institute Genome Sequencing Center for Infectious Disease"/>
            <person name="Wu L."/>
            <person name="Ma J."/>
        </authorList>
    </citation>
    <scope>NUCLEOTIDE SEQUENCE [LARGE SCALE GENOMIC DNA]</scope>
    <source>
        <strain evidence="7">NBRC 108894</strain>
    </source>
</reference>
<keyword evidence="7" id="KW-1185">Reference proteome</keyword>
<dbReference type="CDD" id="cd01392">
    <property type="entry name" value="HTH_LacI"/>
    <property type="match status" value="1"/>
</dbReference>
<evidence type="ECO:0000256" key="4">
    <source>
        <dbReference type="SAM" id="MobiDB-lite"/>
    </source>
</evidence>
<evidence type="ECO:0000256" key="2">
    <source>
        <dbReference type="ARBA" id="ARBA00023125"/>
    </source>
</evidence>
<accession>A0ABQ6KAA7</accession>
<feature type="compositionally biased region" description="Basic residues" evidence="4">
    <location>
        <begin position="177"/>
        <end position="186"/>
    </location>
</feature>
<evidence type="ECO:0000256" key="3">
    <source>
        <dbReference type="ARBA" id="ARBA00023163"/>
    </source>
</evidence>
<gene>
    <name evidence="6" type="ORF">GCM10025881_24400</name>
</gene>
<protein>
    <recommendedName>
        <fullName evidence="5">HTH lacI-type domain-containing protein</fullName>
    </recommendedName>
</protein>
<name>A0ABQ6KAA7_9MICO</name>
<comment type="caution">
    <text evidence="6">The sequence shown here is derived from an EMBL/GenBank/DDBJ whole genome shotgun (WGS) entry which is preliminary data.</text>
</comment>
<feature type="compositionally biased region" description="Low complexity" evidence="4">
    <location>
        <begin position="18"/>
        <end position="35"/>
    </location>
</feature>
<dbReference type="SUPFAM" id="SSF53822">
    <property type="entry name" value="Periplasmic binding protein-like I"/>
    <property type="match status" value="1"/>
</dbReference>